<dbReference type="Proteomes" id="UP000294003">
    <property type="component" value="Unassembled WGS sequence"/>
</dbReference>
<protein>
    <submittedName>
        <fullName evidence="2">Uncharacterized protein</fullName>
    </submittedName>
</protein>
<gene>
    <name evidence="2" type="ORF">DL762_002496</name>
</gene>
<sequence length="480" mass="52560">MQPRSSPARFVDSPLSTLPTTALKTLQRLGRGLKSREGELRRLQEQQPRNGFPRASDRDRSQGDVRRLRDVVIPDLKRKIAEKRQYKREAEKNAKVKAFKGSLDATARRNPLLWSTCTKPPQADGIHDSEAYNTTTAQGHMATTPYDPAVLTSPWTLTSGMESSTLAGTARSPPQCAVHTPAWGWNLAERCANQSPISHMRTTRADPAFDIGGTPLAGCFPVDNPLMGPLFSIAMRTETPAHSRHHHQRTVRLPAFGWESCQQLFQAASRAAFEAPTARSARPLAPPWVAFEIPTSSSARLPTLFSWSLTPSYQVLVVEDATDDEDNASSLNLFKDMPNLDPSAAARSSHFSMYEPRGAASDSDQLTGGDLPTPLRPSKRLRILYASEVSSLPPSGNLGGRTHVSDSDLDEDEDDSQVVCQNYRNTPPSHQPEHTVPAAGRSIIIHAGESSPQLPCLKMSLCLLYSPLLPPLKLLAPFVA</sequence>
<accession>A0ABY0HDW0</accession>
<feature type="compositionally biased region" description="Basic and acidic residues" evidence="1">
    <location>
        <begin position="55"/>
        <end position="65"/>
    </location>
</feature>
<proteinExistence type="predicted"/>
<feature type="region of interest" description="Disordered" evidence="1">
    <location>
        <begin position="30"/>
        <end position="65"/>
    </location>
</feature>
<evidence type="ECO:0000313" key="2">
    <source>
        <dbReference type="EMBL" id="RYO90819.1"/>
    </source>
</evidence>
<feature type="region of interest" description="Disordered" evidence="1">
    <location>
        <begin position="355"/>
        <end position="375"/>
    </location>
</feature>
<dbReference type="EMBL" id="QJNS01000049">
    <property type="protein sequence ID" value="RYO90819.1"/>
    <property type="molecule type" value="Genomic_DNA"/>
</dbReference>
<keyword evidence="3" id="KW-1185">Reference proteome</keyword>
<feature type="compositionally biased region" description="Basic and acidic residues" evidence="1">
    <location>
        <begin position="34"/>
        <end position="44"/>
    </location>
</feature>
<reference evidence="2 3" key="1">
    <citation type="submission" date="2018-06" db="EMBL/GenBank/DDBJ databases">
        <title>Complete Genomes of Monosporascus.</title>
        <authorList>
            <person name="Robinson A.J."/>
            <person name="Natvig D.O."/>
        </authorList>
    </citation>
    <scope>NUCLEOTIDE SEQUENCE [LARGE SCALE GENOMIC DNA]</scope>
    <source>
        <strain evidence="2 3">CBS 609.92</strain>
    </source>
</reference>
<comment type="caution">
    <text evidence="2">The sequence shown here is derived from an EMBL/GenBank/DDBJ whole genome shotgun (WGS) entry which is preliminary data.</text>
</comment>
<feature type="region of interest" description="Disordered" evidence="1">
    <location>
        <begin position="392"/>
        <end position="415"/>
    </location>
</feature>
<name>A0ABY0HDW0_9PEZI</name>
<organism evidence="2 3">
    <name type="scientific">Monosporascus cannonballus</name>
    <dbReference type="NCBI Taxonomy" id="155416"/>
    <lineage>
        <taxon>Eukaryota</taxon>
        <taxon>Fungi</taxon>
        <taxon>Dikarya</taxon>
        <taxon>Ascomycota</taxon>
        <taxon>Pezizomycotina</taxon>
        <taxon>Sordariomycetes</taxon>
        <taxon>Xylariomycetidae</taxon>
        <taxon>Xylariales</taxon>
        <taxon>Xylariales incertae sedis</taxon>
        <taxon>Monosporascus</taxon>
    </lineage>
</organism>
<evidence type="ECO:0000256" key="1">
    <source>
        <dbReference type="SAM" id="MobiDB-lite"/>
    </source>
</evidence>
<evidence type="ECO:0000313" key="3">
    <source>
        <dbReference type="Proteomes" id="UP000294003"/>
    </source>
</evidence>